<name>A0A368DNC5_9PROT</name>
<dbReference type="Proteomes" id="UP000253570">
    <property type="component" value="Unassembled WGS sequence"/>
</dbReference>
<dbReference type="EMBL" id="QOQD01000009">
    <property type="protein sequence ID" value="RCL73154.1"/>
    <property type="molecule type" value="Genomic_DNA"/>
</dbReference>
<organism evidence="1 2">
    <name type="scientific">PS1 clade bacterium</name>
    <dbReference type="NCBI Taxonomy" id="2175152"/>
    <lineage>
        <taxon>Bacteria</taxon>
        <taxon>Pseudomonadati</taxon>
        <taxon>Pseudomonadota</taxon>
        <taxon>Alphaproteobacteria</taxon>
        <taxon>PS1 clade</taxon>
    </lineage>
</organism>
<evidence type="ECO:0000313" key="2">
    <source>
        <dbReference type="Proteomes" id="UP000253570"/>
    </source>
</evidence>
<reference evidence="1 2" key="1">
    <citation type="journal article" date="2018" name="Microbiome">
        <title>Fine metagenomic profile of the Mediterranean stratified and mixed water columns revealed by assembly and recruitment.</title>
        <authorList>
            <person name="Haro-Moreno J.M."/>
            <person name="Lopez-Perez M."/>
            <person name="De La Torre J.R."/>
            <person name="Picazo A."/>
            <person name="Camacho A."/>
            <person name="Rodriguez-Valera F."/>
        </authorList>
    </citation>
    <scope>NUCLEOTIDE SEQUENCE [LARGE SCALE GENOMIC DNA]</scope>
    <source>
        <strain evidence="1">MED-G57</strain>
    </source>
</reference>
<dbReference type="AlphaFoldDB" id="A0A368DNC5"/>
<comment type="caution">
    <text evidence="1">The sequence shown here is derived from an EMBL/GenBank/DDBJ whole genome shotgun (WGS) entry which is preliminary data.</text>
</comment>
<evidence type="ECO:0000313" key="1">
    <source>
        <dbReference type="EMBL" id="RCL73154.1"/>
    </source>
</evidence>
<protein>
    <submittedName>
        <fullName evidence="1">Uncharacterized protein</fullName>
    </submittedName>
</protein>
<accession>A0A368DNC5</accession>
<proteinExistence type="predicted"/>
<sequence length="236" mass="27284">MDNGIWATWYNLDENQKDEHIKWLHNDYLPRILTHDGIAWAAHYEVDENDYKERRDKLPHTKDNIPQGTQYICLVAATSPHIYYQKNSPLFSENQTSNIRQRLDERLEARTAILIEEERVTGPDYNLVSPGGVPAKAIQMGSYNMTSVENEIEIGKWYAQIRLPFVSEVKGAIRARKMVATVGWAKHSVLYEFTSHEDRRNNIVREFDPFSKKTIGETIHAPGSPSIGHRIWPPIE</sequence>
<gene>
    <name evidence="1" type="ORF">DBW71_04215</name>
</gene>